<accession>A0A8X6PJ45</accession>
<proteinExistence type="predicted"/>
<organism evidence="2 3">
    <name type="scientific">Nephila pilipes</name>
    <name type="common">Giant wood spider</name>
    <name type="synonym">Nephila maculata</name>
    <dbReference type="NCBI Taxonomy" id="299642"/>
    <lineage>
        <taxon>Eukaryota</taxon>
        <taxon>Metazoa</taxon>
        <taxon>Ecdysozoa</taxon>
        <taxon>Arthropoda</taxon>
        <taxon>Chelicerata</taxon>
        <taxon>Arachnida</taxon>
        <taxon>Araneae</taxon>
        <taxon>Araneomorphae</taxon>
        <taxon>Entelegynae</taxon>
        <taxon>Araneoidea</taxon>
        <taxon>Nephilidae</taxon>
        <taxon>Nephila</taxon>
    </lineage>
</organism>
<sequence>MCKTYSGKRQLGNAMESSTNKKARTEVSKNDGKCAEDCIPDGMFPIGDYVFVFASIYYDSVAVLIRRFKKYGKSTNQILRE</sequence>
<evidence type="ECO:0000313" key="2">
    <source>
        <dbReference type="EMBL" id="GFT67571.1"/>
    </source>
</evidence>
<protein>
    <submittedName>
        <fullName evidence="2">Uncharacterized protein</fullName>
    </submittedName>
</protein>
<feature type="region of interest" description="Disordered" evidence="1">
    <location>
        <begin position="1"/>
        <end position="31"/>
    </location>
</feature>
<reference evidence="2" key="1">
    <citation type="submission" date="2020-08" db="EMBL/GenBank/DDBJ databases">
        <title>Multicomponent nature underlies the extraordinary mechanical properties of spider dragline silk.</title>
        <authorList>
            <person name="Kono N."/>
            <person name="Nakamura H."/>
            <person name="Mori M."/>
            <person name="Yoshida Y."/>
            <person name="Ohtoshi R."/>
            <person name="Malay A.D."/>
            <person name="Moran D.A.P."/>
            <person name="Tomita M."/>
            <person name="Numata K."/>
            <person name="Arakawa K."/>
        </authorList>
    </citation>
    <scope>NUCLEOTIDE SEQUENCE</scope>
</reference>
<evidence type="ECO:0000313" key="3">
    <source>
        <dbReference type="Proteomes" id="UP000887013"/>
    </source>
</evidence>
<keyword evidence="3" id="KW-1185">Reference proteome</keyword>
<comment type="caution">
    <text evidence="2">The sequence shown here is derived from an EMBL/GenBank/DDBJ whole genome shotgun (WGS) entry which is preliminary data.</text>
</comment>
<gene>
    <name evidence="2" type="ORF">NPIL_137331</name>
</gene>
<dbReference type="Proteomes" id="UP000887013">
    <property type="component" value="Unassembled WGS sequence"/>
</dbReference>
<dbReference type="AlphaFoldDB" id="A0A8X6PJ45"/>
<name>A0A8X6PJ45_NEPPI</name>
<dbReference type="OrthoDB" id="6440587at2759"/>
<dbReference type="EMBL" id="BMAW01069141">
    <property type="protein sequence ID" value="GFT67571.1"/>
    <property type="molecule type" value="Genomic_DNA"/>
</dbReference>
<evidence type="ECO:0000256" key="1">
    <source>
        <dbReference type="SAM" id="MobiDB-lite"/>
    </source>
</evidence>